<evidence type="ECO:0000256" key="1">
    <source>
        <dbReference type="SAM" id="MobiDB-lite"/>
    </source>
</evidence>
<evidence type="ECO:0000313" key="3">
    <source>
        <dbReference type="Proteomes" id="UP000008495"/>
    </source>
</evidence>
<sequence length="225" mass="23023">MPPDLVERINASLRQEAELRKNSQDNVTYALFAGRTTRSHHGRSWQVAAGAAIFLTATAAAVAGLGGSGEGLVGMLSSPLQKASPAASSSATSAPNAFVGQNLPSKDKASAARGTPVFKLSTGGYSARTLLEQAKALSQESSVGMSEGAPESPHIGPIGTPLGLSSCLKALGLPGDSRAVVDISTYEGKPSAVIVTRVGEHDQVHVVKRSCSEGSPELMVGPYSL</sequence>
<keyword evidence="3" id="KW-1185">Reference proteome</keyword>
<dbReference type="AlphaFoldDB" id="K6UNL0"/>
<dbReference type="EMBL" id="BAGZ01000018">
    <property type="protein sequence ID" value="GAB79056.1"/>
    <property type="molecule type" value="Genomic_DNA"/>
</dbReference>
<gene>
    <name evidence="2" type="ORF">AUCHE_18_00570</name>
</gene>
<feature type="region of interest" description="Disordered" evidence="1">
    <location>
        <begin position="138"/>
        <end position="157"/>
    </location>
</feature>
<comment type="caution">
    <text evidence="2">The sequence shown here is derived from an EMBL/GenBank/DDBJ whole genome shotgun (WGS) entry which is preliminary data.</text>
</comment>
<accession>K6UNL0</accession>
<dbReference type="STRING" id="100225.SAMN05421595_2916"/>
<organism evidence="2 3">
    <name type="scientific">Austwickia chelonae NBRC 105200</name>
    <dbReference type="NCBI Taxonomy" id="1184607"/>
    <lineage>
        <taxon>Bacteria</taxon>
        <taxon>Bacillati</taxon>
        <taxon>Actinomycetota</taxon>
        <taxon>Actinomycetes</taxon>
        <taxon>Micrococcales</taxon>
        <taxon>Dermatophilaceae</taxon>
        <taxon>Austwickia</taxon>
    </lineage>
</organism>
<reference evidence="2 3" key="1">
    <citation type="submission" date="2012-08" db="EMBL/GenBank/DDBJ databases">
        <title>Whole genome shotgun sequence of Austwickia chelonae NBRC 105200.</title>
        <authorList>
            <person name="Yoshida I."/>
            <person name="Hosoyama A."/>
            <person name="Tsuchikane K."/>
            <person name="Katsumata H."/>
            <person name="Ando Y."/>
            <person name="Ohji S."/>
            <person name="Hamada M."/>
            <person name="Tamura T."/>
            <person name="Yamazoe A."/>
            <person name="Yamazaki S."/>
            <person name="Fujita N."/>
        </authorList>
    </citation>
    <scope>NUCLEOTIDE SEQUENCE [LARGE SCALE GENOMIC DNA]</scope>
    <source>
        <strain evidence="2 3">NBRC 105200</strain>
    </source>
</reference>
<name>K6UNL0_9MICO</name>
<feature type="compositionally biased region" description="Low complexity" evidence="1">
    <location>
        <begin position="83"/>
        <end position="97"/>
    </location>
</feature>
<protein>
    <submittedName>
        <fullName evidence="2">Uncharacterized protein</fullName>
    </submittedName>
</protein>
<feature type="region of interest" description="Disordered" evidence="1">
    <location>
        <begin position="83"/>
        <end position="113"/>
    </location>
</feature>
<dbReference type="RefSeq" id="WP_006503813.1">
    <property type="nucleotide sequence ID" value="NZ_BAGZ01000018.1"/>
</dbReference>
<dbReference type="Proteomes" id="UP000008495">
    <property type="component" value="Unassembled WGS sequence"/>
</dbReference>
<dbReference type="eggNOG" id="ENOG5034CHG">
    <property type="taxonomic scope" value="Bacteria"/>
</dbReference>
<proteinExistence type="predicted"/>
<dbReference type="OrthoDB" id="4861979at2"/>
<evidence type="ECO:0000313" key="2">
    <source>
        <dbReference type="EMBL" id="GAB79056.1"/>
    </source>
</evidence>